<feature type="compositionally biased region" description="Basic and acidic residues" evidence="1">
    <location>
        <begin position="439"/>
        <end position="463"/>
    </location>
</feature>
<feature type="compositionally biased region" description="Acidic residues" evidence="1">
    <location>
        <begin position="484"/>
        <end position="494"/>
    </location>
</feature>
<reference evidence="2" key="1">
    <citation type="submission" date="2023-03" db="EMBL/GenBank/DDBJ databases">
        <title>Massive genome expansion in bonnet fungi (Mycena s.s.) driven by repeated elements and novel gene families across ecological guilds.</title>
        <authorList>
            <consortium name="Lawrence Berkeley National Laboratory"/>
            <person name="Harder C.B."/>
            <person name="Miyauchi S."/>
            <person name="Viragh M."/>
            <person name="Kuo A."/>
            <person name="Thoen E."/>
            <person name="Andreopoulos B."/>
            <person name="Lu D."/>
            <person name="Skrede I."/>
            <person name="Drula E."/>
            <person name="Henrissat B."/>
            <person name="Morin E."/>
            <person name="Kohler A."/>
            <person name="Barry K."/>
            <person name="LaButti K."/>
            <person name="Morin E."/>
            <person name="Salamov A."/>
            <person name="Lipzen A."/>
            <person name="Mereny Z."/>
            <person name="Hegedus B."/>
            <person name="Baldrian P."/>
            <person name="Stursova M."/>
            <person name="Weitz H."/>
            <person name="Taylor A."/>
            <person name="Grigoriev I.V."/>
            <person name="Nagy L.G."/>
            <person name="Martin F."/>
            <person name="Kauserud H."/>
        </authorList>
    </citation>
    <scope>NUCLEOTIDE SEQUENCE</scope>
    <source>
        <strain evidence="2">CBHHK002</strain>
    </source>
</reference>
<feature type="compositionally biased region" description="Low complexity" evidence="1">
    <location>
        <begin position="280"/>
        <end position="296"/>
    </location>
</feature>
<dbReference type="AlphaFoldDB" id="A0AAD7EB21"/>
<accession>A0AAD7EB21</accession>
<sequence length="532" mass="58557">MSATGVKNGRVRNDFTATEEQDLVEFLADYEPAARMGIFPYRELANKACGAKHSAESWLSRYKRFRSIYDVRIQGFILESSTHRDDDPDGALEPARKKPRRTVPSPDNEETAFGNLPISFNHFTKNNHTLLQHDQWIGLNLAINFLSEAHGVAPEVAYATWKRTHNLSLTDARLREWGDEKEDAVSQQARRSRSPDVTAESAPSTSKRKRAASSDDAADQEVFVASLQTPTPKKRTRARKQYSEMDIVPTSEPGEAELSSLGSRPITIALRRRTQDTEVLETPLSSPLSEASPLVSDAHPSVHADDSDDESDSDSETSKQPQFYRSGTISPGQQSDLEDLKEPTGEGDSESESESGSEPEASHPARQPRPADDAEDESDSASDHETSVQLRSPVQRPEESGSESSTGSEGLYPIPEAGPSIDAGDSVEEEKESGSESENESKPSLHQPTTDHRFSQSHRKDDTQADADDSDVEDGGSSGKRVDQDEDSQTEDESCSEKSASQRSRSGRSESREYGEDDEEDSYIKTQVSLFG</sequence>
<keyword evidence="3" id="KW-1185">Reference proteome</keyword>
<gene>
    <name evidence="2" type="ORF">DFH08DRAFT_1053845</name>
</gene>
<dbReference type="Gene3D" id="1.10.10.60">
    <property type="entry name" value="Homeodomain-like"/>
    <property type="match status" value="1"/>
</dbReference>
<dbReference type="EMBL" id="JARIHO010000090">
    <property type="protein sequence ID" value="KAJ7306904.1"/>
    <property type="molecule type" value="Genomic_DNA"/>
</dbReference>
<name>A0AAD7EB21_9AGAR</name>
<protein>
    <submittedName>
        <fullName evidence="2">Uncharacterized protein</fullName>
    </submittedName>
</protein>
<feature type="region of interest" description="Disordered" evidence="1">
    <location>
        <begin position="82"/>
        <end position="111"/>
    </location>
</feature>
<comment type="caution">
    <text evidence="2">The sequence shown here is derived from an EMBL/GenBank/DDBJ whole genome shotgun (WGS) entry which is preliminary data.</text>
</comment>
<feature type="compositionally biased region" description="Polar residues" evidence="1">
    <location>
        <begin position="318"/>
        <end position="335"/>
    </location>
</feature>
<proteinExistence type="predicted"/>
<feature type="region of interest" description="Disordered" evidence="1">
    <location>
        <begin position="178"/>
        <end position="532"/>
    </location>
</feature>
<evidence type="ECO:0000313" key="2">
    <source>
        <dbReference type="EMBL" id="KAJ7306904.1"/>
    </source>
</evidence>
<organism evidence="2 3">
    <name type="scientific">Mycena albidolilacea</name>
    <dbReference type="NCBI Taxonomy" id="1033008"/>
    <lineage>
        <taxon>Eukaryota</taxon>
        <taxon>Fungi</taxon>
        <taxon>Dikarya</taxon>
        <taxon>Basidiomycota</taxon>
        <taxon>Agaricomycotina</taxon>
        <taxon>Agaricomycetes</taxon>
        <taxon>Agaricomycetidae</taxon>
        <taxon>Agaricales</taxon>
        <taxon>Marasmiineae</taxon>
        <taxon>Mycenaceae</taxon>
        <taxon>Mycena</taxon>
    </lineage>
</organism>
<feature type="compositionally biased region" description="Acidic residues" evidence="1">
    <location>
        <begin position="306"/>
        <end position="315"/>
    </location>
</feature>
<feature type="compositionally biased region" description="Acidic residues" evidence="1">
    <location>
        <begin position="425"/>
        <end position="438"/>
    </location>
</feature>
<dbReference type="Proteomes" id="UP001218218">
    <property type="component" value="Unassembled WGS sequence"/>
</dbReference>
<feature type="compositionally biased region" description="Acidic residues" evidence="1">
    <location>
        <begin position="345"/>
        <end position="357"/>
    </location>
</feature>
<evidence type="ECO:0000256" key="1">
    <source>
        <dbReference type="SAM" id="MobiDB-lite"/>
    </source>
</evidence>
<feature type="compositionally biased region" description="Acidic residues" evidence="1">
    <location>
        <begin position="464"/>
        <end position="474"/>
    </location>
</feature>
<evidence type="ECO:0000313" key="3">
    <source>
        <dbReference type="Proteomes" id="UP001218218"/>
    </source>
</evidence>